<protein>
    <submittedName>
        <fullName evidence="2">Uncharacterized protein</fullName>
    </submittedName>
</protein>
<dbReference type="STRING" id="457427.SSOG_02277"/>
<gene>
    <name evidence="2" type="ORF">SSOG_02277</name>
</gene>
<dbReference type="AlphaFoldDB" id="D9W858"/>
<accession>D9W858</accession>
<organism evidence="2 3">
    <name type="scientific">Streptomyces himastatinicus ATCC 53653</name>
    <dbReference type="NCBI Taxonomy" id="457427"/>
    <lineage>
        <taxon>Bacteria</taxon>
        <taxon>Bacillati</taxon>
        <taxon>Actinomycetota</taxon>
        <taxon>Actinomycetes</taxon>
        <taxon>Kitasatosporales</taxon>
        <taxon>Streptomycetaceae</taxon>
        <taxon>Streptomyces</taxon>
        <taxon>Streptomyces violaceusniger group</taxon>
    </lineage>
</organism>
<sequence>MYRLTYDRTTEPHRNGTPAIRALDRGRAQPLTTGERAAVNRWYVLRNGHRYELRLSVAGERRVSAVVLPPPHPSHHASQVPVTRQDIIA</sequence>
<dbReference type="HOGENOM" id="CLU_2453337_0_0_11"/>
<dbReference type="EMBL" id="GG657754">
    <property type="protein sequence ID" value="EFL22565.1"/>
    <property type="molecule type" value="Genomic_DNA"/>
</dbReference>
<keyword evidence="3" id="KW-1185">Reference proteome</keyword>
<evidence type="ECO:0000256" key="1">
    <source>
        <dbReference type="SAM" id="MobiDB-lite"/>
    </source>
</evidence>
<reference evidence="2 3" key="1">
    <citation type="submission" date="2009-02" db="EMBL/GenBank/DDBJ databases">
        <title>Annotation of Streptomyces hygroscopicus strain ATCC 53653.</title>
        <authorList>
            <consortium name="The Broad Institute Genome Sequencing Platform"/>
            <consortium name="Broad Institute Microbial Sequencing Center"/>
            <person name="Fischbach M."/>
            <person name="Godfrey P."/>
            <person name="Ward D."/>
            <person name="Young S."/>
            <person name="Zeng Q."/>
            <person name="Koehrsen M."/>
            <person name="Alvarado L."/>
            <person name="Berlin A.M."/>
            <person name="Bochicchio J."/>
            <person name="Borenstein D."/>
            <person name="Chapman S.B."/>
            <person name="Chen Z."/>
            <person name="Engels R."/>
            <person name="Freedman E."/>
            <person name="Gellesch M."/>
            <person name="Goldberg J."/>
            <person name="Griggs A."/>
            <person name="Gujja S."/>
            <person name="Heilman E.R."/>
            <person name="Heiman D.I."/>
            <person name="Hepburn T.A."/>
            <person name="Howarth C."/>
            <person name="Jen D."/>
            <person name="Larson L."/>
            <person name="Lewis B."/>
            <person name="Mehta T."/>
            <person name="Park D."/>
            <person name="Pearson M."/>
            <person name="Richards J."/>
            <person name="Roberts A."/>
            <person name="Saif S."/>
            <person name="Shea T.D."/>
            <person name="Shenoy N."/>
            <person name="Sisk P."/>
            <person name="Stolte C."/>
            <person name="Sykes S.N."/>
            <person name="Thomson T."/>
            <person name="Walk T."/>
            <person name="White J."/>
            <person name="Yandava C."/>
            <person name="Straight P."/>
            <person name="Clardy J."/>
            <person name="Hung D."/>
            <person name="Kolter R."/>
            <person name="Mekalanos J."/>
            <person name="Walker S."/>
            <person name="Walsh C.T."/>
            <person name="Wieland-Brown L.C."/>
            <person name="Haas B."/>
            <person name="Nusbaum C."/>
            <person name="Birren B."/>
        </authorList>
    </citation>
    <scope>NUCLEOTIDE SEQUENCE [LARGE SCALE GENOMIC DNA]</scope>
    <source>
        <strain evidence="2 3">ATCC 53653</strain>
    </source>
</reference>
<proteinExistence type="predicted"/>
<evidence type="ECO:0000313" key="2">
    <source>
        <dbReference type="EMBL" id="EFL22565.1"/>
    </source>
</evidence>
<dbReference type="Proteomes" id="UP000003963">
    <property type="component" value="Unassembled WGS sequence"/>
</dbReference>
<feature type="region of interest" description="Disordered" evidence="1">
    <location>
        <begin position="67"/>
        <end position="89"/>
    </location>
</feature>
<name>D9W858_9ACTN</name>
<evidence type="ECO:0000313" key="3">
    <source>
        <dbReference type="Proteomes" id="UP000003963"/>
    </source>
</evidence>